<dbReference type="RefSeq" id="WP_015160407.1">
    <property type="nucleotide sequence ID" value="NC_019697.1"/>
</dbReference>
<proteinExistence type="predicted"/>
<accession>K9UJB3</accession>
<keyword evidence="2" id="KW-1185">Reference proteome</keyword>
<evidence type="ECO:0000313" key="2">
    <source>
        <dbReference type="Proteomes" id="UP000010366"/>
    </source>
</evidence>
<dbReference type="AlphaFoldDB" id="K9UJB3"/>
<evidence type="ECO:0000313" key="1">
    <source>
        <dbReference type="EMBL" id="AFY94269.1"/>
    </source>
</evidence>
<sequence length="213" mass="24643">MAIAKKGTRLITVDDIEYRWIVQPDDEPGLGIVVECAENPGQRMITWVEHGNIISPWLVRKAILHALDRGWKPKQRGQELNFGFEGILQNPRDWIGVPAEYQEQWQLIYYESHDSQESLNLSAPYPICGTVSLHHWYQVGTPIDRVFEGHKFIANGYLWQWCSNCHSFEHYSSFVPDWWSCALEVDAEKLTAWPIAIEEARIAMLTSNKIPSY</sequence>
<dbReference type="EMBL" id="CP003600">
    <property type="protein sequence ID" value="AFY94269.1"/>
    <property type="molecule type" value="Genomic_DNA"/>
</dbReference>
<gene>
    <name evidence="1" type="ORF">Cha6605_3260</name>
</gene>
<dbReference type="OrthoDB" id="196248at2"/>
<dbReference type="Proteomes" id="UP000010366">
    <property type="component" value="Chromosome"/>
</dbReference>
<organism evidence="1 2">
    <name type="scientific">Chamaesiphon minutus (strain ATCC 27169 / PCC 6605)</name>
    <dbReference type="NCBI Taxonomy" id="1173020"/>
    <lineage>
        <taxon>Bacteria</taxon>
        <taxon>Bacillati</taxon>
        <taxon>Cyanobacteriota</taxon>
        <taxon>Cyanophyceae</taxon>
        <taxon>Gomontiellales</taxon>
        <taxon>Chamaesiphonaceae</taxon>
        <taxon>Chamaesiphon</taxon>
    </lineage>
</organism>
<dbReference type="KEGG" id="cmp:Cha6605_3260"/>
<protein>
    <submittedName>
        <fullName evidence="1">Uncharacterized protein</fullName>
    </submittedName>
</protein>
<reference evidence="1 2" key="1">
    <citation type="submission" date="2012-05" db="EMBL/GenBank/DDBJ databases">
        <title>Finished chromosome of genome of Chamaesiphon sp. PCC 6605.</title>
        <authorList>
            <consortium name="US DOE Joint Genome Institute"/>
            <person name="Gugger M."/>
            <person name="Coursin T."/>
            <person name="Rippka R."/>
            <person name="Tandeau De Marsac N."/>
            <person name="Huntemann M."/>
            <person name="Wei C.-L."/>
            <person name="Han J."/>
            <person name="Detter J.C."/>
            <person name="Han C."/>
            <person name="Tapia R."/>
            <person name="Chen A."/>
            <person name="Kyrpides N."/>
            <person name="Mavromatis K."/>
            <person name="Markowitz V."/>
            <person name="Szeto E."/>
            <person name="Ivanova N."/>
            <person name="Pagani I."/>
            <person name="Pati A."/>
            <person name="Goodwin L."/>
            <person name="Nordberg H.P."/>
            <person name="Cantor M.N."/>
            <person name="Hua S.X."/>
            <person name="Woyke T."/>
            <person name="Kerfeld C.A."/>
        </authorList>
    </citation>
    <scope>NUCLEOTIDE SEQUENCE [LARGE SCALE GENOMIC DNA]</scope>
    <source>
        <strain evidence="2">ATCC 27169 / PCC 6605</strain>
    </source>
</reference>
<name>K9UJB3_CHAP6</name>
<dbReference type="eggNOG" id="ENOG5034A2C">
    <property type="taxonomic scope" value="Bacteria"/>
</dbReference>
<dbReference type="HOGENOM" id="CLU_1292511_0_0_3"/>